<protein>
    <recommendedName>
        <fullName evidence="2">site-specific DNA-methyltransferase (adenine-specific)</fullName>
        <ecNumber evidence="2">2.1.1.72</ecNumber>
    </recommendedName>
</protein>
<keyword evidence="5" id="KW-0949">S-adenosyl-L-methionine</keyword>
<dbReference type="PROSITE" id="PS00092">
    <property type="entry name" value="N6_MTASE"/>
    <property type="match status" value="1"/>
</dbReference>
<evidence type="ECO:0000256" key="7">
    <source>
        <dbReference type="SAM" id="MobiDB-lite"/>
    </source>
</evidence>
<evidence type="ECO:0000313" key="9">
    <source>
        <dbReference type="EMBL" id="WAS93630.1"/>
    </source>
</evidence>
<keyword evidence="10" id="KW-1185">Reference proteome</keyword>
<keyword evidence="4" id="KW-0808">Transferase</keyword>
<dbReference type="SUPFAM" id="SSF53335">
    <property type="entry name" value="S-adenosyl-L-methionine-dependent methyltransferases"/>
    <property type="match status" value="1"/>
</dbReference>
<accession>A0ABY7H2Z3</accession>
<sequence>MSEDAAPPRARARIVLADNMDVLPGLPAGGFSLIYIDPPFNTGQTQRRAQLRTVRDADGDRTGFKGQRYRTIKLGERRYADVFDDYLEFLWPRLEQAHRLLTADGSFFLHLDYREVHYAKIACDQIFGRECFMNEIVWSYDYGGRSKSRWSAKHDNILWYARDPARYTFEYEAIDRIPYMAPGLVGPEKAARGKTPTDVWWQTIVSPQGREKTGYPTQKPLKILERIVVVHSRPGDLLLDFFAGSGSFGEAALRHGRDVVLVDQNPEAIEVMRRRLEFAAPAIEVFGAAPIEAADPVVREGEASATATPDGATDSTIAAASLTADEESLATAPPEMPTREASLAAAAAPTIAGEGPVAADEVG</sequence>
<dbReference type="Proteomes" id="UP001164459">
    <property type="component" value="Chromosome"/>
</dbReference>
<evidence type="ECO:0000256" key="4">
    <source>
        <dbReference type="ARBA" id="ARBA00022679"/>
    </source>
</evidence>
<keyword evidence="3" id="KW-0489">Methyltransferase</keyword>
<evidence type="ECO:0000256" key="6">
    <source>
        <dbReference type="ARBA" id="ARBA00047942"/>
    </source>
</evidence>
<dbReference type="InterPro" id="IPR029063">
    <property type="entry name" value="SAM-dependent_MTases_sf"/>
</dbReference>
<evidence type="ECO:0000256" key="3">
    <source>
        <dbReference type="ARBA" id="ARBA00022603"/>
    </source>
</evidence>
<feature type="region of interest" description="Disordered" evidence="7">
    <location>
        <begin position="324"/>
        <end position="347"/>
    </location>
</feature>
<evidence type="ECO:0000259" key="8">
    <source>
        <dbReference type="Pfam" id="PF01555"/>
    </source>
</evidence>
<gene>
    <name evidence="9" type="ORF">O0S08_46455</name>
</gene>
<dbReference type="InterPro" id="IPR002052">
    <property type="entry name" value="DNA_methylase_N6_adenine_CS"/>
</dbReference>
<feature type="domain" description="DNA methylase N-4/N-6" evidence="8">
    <location>
        <begin position="32"/>
        <end position="271"/>
    </location>
</feature>
<name>A0ABY7H2Z3_9BACT</name>
<dbReference type="EMBL" id="CP114040">
    <property type="protein sequence ID" value="WAS93630.1"/>
    <property type="molecule type" value="Genomic_DNA"/>
</dbReference>
<organism evidence="9 10">
    <name type="scientific">Nannocystis punicea</name>
    <dbReference type="NCBI Taxonomy" id="2995304"/>
    <lineage>
        <taxon>Bacteria</taxon>
        <taxon>Pseudomonadati</taxon>
        <taxon>Myxococcota</taxon>
        <taxon>Polyangia</taxon>
        <taxon>Nannocystales</taxon>
        <taxon>Nannocystaceae</taxon>
        <taxon>Nannocystis</taxon>
    </lineage>
</organism>
<evidence type="ECO:0000256" key="5">
    <source>
        <dbReference type="ARBA" id="ARBA00022691"/>
    </source>
</evidence>
<dbReference type="InterPro" id="IPR002295">
    <property type="entry name" value="N4/N6-MTase_EcoPI_Mod-like"/>
</dbReference>
<dbReference type="Pfam" id="PF01555">
    <property type="entry name" value="N6_N4_Mtase"/>
    <property type="match status" value="1"/>
</dbReference>
<dbReference type="EC" id="2.1.1.72" evidence="2"/>
<evidence type="ECO:0000313" key="10">
    <source>
        <dbReference type="Proteomes" id="UP001164459"/>
    </source>
</evidence>
<comment type="catalytic activity">
    <reaction evidence="6">
        <text>a 2'-deoxyadenosine in DNA + S-adenosyl-L-methionine = an N(6)-methyl-2'-deoxyadenosine in DNA + S-adenosyl-L-homocysteine + H(+)</text>
        <dbReference type="Rhea" id="RHEA:15197"/>
        <dbReference type="Rhea" id="RHEA-COMP:12418"/>
        <dbReference type="Rhea" id="RHEA-COMP:12419"/>
        <dbReference type="ChEBI" id="CHEBI:15378"/>
        <dbReference type="ChEBI" id="CHEBI:57856"/>
        <dbReference type="ChEBI" id="CHEBI:59789"/>
        <dbReference type="ChEBI" id="CHEBI:90615"/>
        <dbReference type="ChEBI" id="CHEBI:90616"/>
        <dbReference type="EC" id="2.1.1.72"/>
    </reaction>
</comment>
<dbReference type="InterPro" id="IPR002941">
    <property type="entry name" value="DNA_methylase_N4/N6"/>
</dbReference>
<dbReference type="Gene3D" id="3.40.50.150">
    <property type="entry name" value="Vaccinia Virus protein VP39"/>
    <property type="match status" value="1"/>
</dbReference>
<evidence type="ECO:0000256" key="1">
    <source>
        <dbReference type="ARBA" id="ARBA00006594"/>
    </source>
</evidence>
<evidence type="ECO:0000256" key="2">
    <source>
        <dbReference type="ARBA" id="ARBA00011900"/>
    </source>
</evidence>
<reference evidence="9" key="1">
    <citation type="submission" date="2022-11" db="EMBL/GenBank/DDBJ databases">
        <title>Minimal conservation of predation-associated metabolite biosynthetic gene clusters underscores biosynthetic potential of Myxococcota including descriptions for ten novel species: Archangium lansinium sp. nov., Myxococcus landrumus sp. nov., Nannocystis bai.</title>
        <authorList>
            <person name="Ahearne A."/>
            <person name="Stevens C."/>
            <person name="Dowd S."/>
        </authorList>
    </citation>
    <scope>NUCLEOTIDE SEQUENCE</scope>
    <source>
        <strain evidence="9">Fl3</strain>
    </source>
</reference>
<comment type="similarity">
    <text evidence="1">Belongs to the N(4)/N(6)-methyltransferase family.</text>
</comment>
<dbReference type="PRINTS" id="PR00506">
    <property type="entry name" value="D21N6MTFRASE"/>
</dbReference>
<proteinExistence type="inferred from homology"/>